<evidence type="ECO:0000256" key="1">
    <source>
        <dbReference type="SAM" id="MobiDB-lite"/>
    </source>
</evidence>
<reference evidence="2" key="1">
    <citation type="submission" date="2022-01" db="EMBL/GenBank/DDBJ databases">
        <title>Genome sequnece data of strain Bradyrhizobium sp. nov.</title>
        <authorList>
            <person name="Zhang J."/>
        </authorList>
    </citation>
    <scope>NUCLEOTIDE SEQUENCE</scope>
    <source>
        <strain evidence="3">WYCCWR 12774</strain>
        <strain evidence="2">WYCCWR 13023</strain>
    </source>
</reference>
<dbReference type="EMBL" id="JAKLUA010000001">
    <property type="protein sequence ID" value="MCG2666270.1"/>
    <property type="molecule type" value="Genomic_DNA"/>
</dbReference>
<dbReference type="AlphaFoldDB" id="A0A9X1R8P0"/>
<accession>A0A9X1R8P0</accession>
<feature type="region of interest" description="Disordered" evidence="1">
    <location>
        <begin position="28"/>
        <end position="47"/>
    </location>
</feature>
<evidence type="ECO:0000313" key="5">
    <source>
        <dbReference type="Proteomes" id="UP001139054"/>
    </source>
</evidence>
<comment type="caution">
    <text evidence="2">The sequence shown here is derived from an EMBL/GenBank/DDBJ whole genome shotgun (WGS) entry which is preliminary data.</text>
</comment>
<evidence type="ECO:0000313" key="4">
    <source>
        <dbReference type="Proteomes" id="UP001139012"/>
    </source>
</evidence>
<keyword evidence="4" id="KW-1185">Reference proteome</keyword>
<protein>
    <submittedName>
        <fullName evidence="2">Uncharacterized protein</fullName>
    </submittedName>
</protein>
<feature type="compositionally biased region" description="Basic and acidic residues" evidence="1">
    <location>
        <begin position="38"/>
        <end position="47"/>
    </location>
</feature>
<name>A0A9X1R8P0_9BRAD</name>
<evidence type="ECO:0000313" key="3">
    <source>
        <dbReference type="EMBL" id="MCG2666270.1"/>
    </source>
</evidence>
<organism evidence="2 5">
    <name type="scientific">Bradyrhizobium zhengyangense</name>
    <dbReference type="NCBI Taxonomy" id="2911009"/>
    <lineage>
        <taxon>Bacteria</taxon>
        <taxon>Pseudomonadati</taxon>
        <taxon>Pseudomonadota</taxon>
        <taxon>Alphaproteobacteria</taxon>
        <taxon>Hyphomicrobiales</taxon>
        <taxon>Nitrobacteraceae</taxon>
        <taxon>Bradyrhizobium</taxon>
    </lineage>
</organism>
<evidence type="ECO:0000313" key="2">
    <source>
        <dbReference type="EMBL" id="MCG2627042.1"/>
    </source>
</evidence>
<proteinExistence type="predicted"/>
<dbReference type="Proteomes" id="UP001139012">
    <property type="component" value="Unassembled WGS sequence"/>
</dbReference>
<sequence>MQTIIAILCGVLLVGFIVFAFVQGMKVTPKNSESGSNDDNKQLTRDR</sequence>
<dbReference type="EMBL" id="JAKLTY010000005">
    <property type="protein sequence ID" value="MCG2627042.1"/>
    <property type="molecule type" value="Genomic_DNA"/>
</dbReference>
<dbReference type="RefSeq" id="WP_237858383.1">
    <property type="nucleotide sequence ID" value="NZ_JAKLTY010000005.1"/>
</dbReference>
<dbReference type="Proteomes" id="UP001139054">
    <property type="component" value="Unassembled WGS sequence"/>
</dbReference>
<gene>
    <name evidence="3" type="ORF">L6637_04880</name>
    <name evidence="2" type="ORF">L6654_10430</name>
</gene>